<evidence type="ECO:0000313" key="4">
    <source>
        <dbReference type="EMBL" id="PYI06295.1"/>
    </source>
</evidence>
<dbReference type="GO" id="GO:0055088">
    <property type="term" value="P:lipid homeostasis"/>
    <property type="evidence" value="ECO:0007669"/>
    <property type="project" value="TreeGrafter"/>
</dbReference>
<dbReference type="EMBL" id="KZ826350">
    <property type="protein sequence ID" value="PYI06295.1"/>
    <property type="molecule type" value="Genomic_DNA"/>
</dbReference>
<dbReference type="Proteomes" id="UP000248423">
    <property type="component" value="Unassembled WGS sequence"/>
</dbReference>
<dbReference type="Gene3D" id="3.40.50.1820">
    <property type="entry name" value="alpha/beta hydrolase"/>
    <property type="match status" value="1"/>
</dbReference>
<gene>
    <name evidence="4" type="ORF">BO78DRAFT_397248</name>
</gene>
<comment type="similarity">
    <text evidence="1">Belongs to the peptidase S33 family. ABHD4/ABHD5 subfamily.</text>
</comment>
<dbReference type="GO" id="GO:0035965">
    <property type="term" value="P:cardiolipin acyl-chain remodeling"/>
    <property type="evidence" value="ECO:0007669"/>
    <property type="project" value="TreeGrafter"/>
</dbReference>
<dbReference type="GO" id="GO:0042171">
    <property type="term" value="F:lysophosphatidic acid acyltransferase activity"/>
    <property type="evidence" value="ECO:0007669"/>
    <property type="project" value="TreeGrafter"/>
</dbReference>
<keyword evidence="5" id="KW-1185">Reference proteome</keyword>
<feature type="region of interest" description="Disordered" evidence="2">
    <location>
        <begin position="81"/>
        <end position="122"/>
    </location>
</feature>
<protein>
    <submittedName>
        <fullName evidence="4">Alpha/beta hydrolase</fullName>
    </submittedName>
</protein>
<dbReference type="STRING" id="1448318.A0A319EEW2"/>
<dbReference type="VEuPathDB" id="FungiDB:BO78DRAFT_397248"/>
<dbReference type="AlphaFoldDB" id="A0A319EEW2"/>
<dbReference type="GO" id="GO:0006654">
    <property type="term" value="P:phosphatidic acid biosynthetic process"/>
    <property type="evidence" value="ECO:0007669"/>
    <property type="project" value="TreeGrafter"/>
</dbReference>
<feature type="domain" description="AB hydrolase-1" evidence="3">
    <location>
        <begin position="153"/>
        <end position="278"/>
    </location>
</feature>
<feature type="compositionally biased region" description="Low complexity" evidence="2">
    <location>
        <begin position="434"/>
        <end position="455"/>
    </location>
</feature>
<feature type="region of interest" description="Disordered" evidence="2">
    <location>
        <begin position="434"/>
        <end position="461"/>
    </location>
</feature>
<dbReference type="SUPFAM" id="SSF53474">
    <property type="entry name" value="alpha/beta-Hydrolases"/>
    <property type="match status" value="1"/>
</dbReference>
<keyword evidence="4" id="KW-0378">Hydrolase</keyword>
<evidence type="ECO:0000313" key="5">
    <source>
        <dbReference type="Proteomes" id="UP000248423"/>
    </source>
</evidence>
<sequence>MASESLSSSGSEFQGRRPEPVASPRDSTPHSARGASATPAPSAWFPLGYREGFSQWWASLPAATAEHRVLSYLPYLQHQPPTHLQTGKKCGSSSDSGGLQSVDQTQQGEVSADSTNDPYGPRKWRSSMVELSGKNRALNEFSVERIGEEVDQHLVMIHGYGAGLGFFYKNFEPLSRLKGWQLHALDLLGMGRSTRPSFRIKAKEREEAIKEAEAWFVDALEEWRVKRNIDRFTLLGHSLGGYMAVAYALKYPGRLNKLILASPVGIPEDPNAMRAEMPAPSDSTAANELTQNQRNIAESASSVPHGEMQKGDNNILLRGAPTNTAAGQDQPPRRMVPKWFAYLWDANISPFTLVRWAGPLGPRLVSGWTSRRFSHLPADEAKALHDYSYSIFSMRGSGEYALSYILAPGAFARSPLIQRIEGIGRQFIQQNPSPALESAKAPAAASPQTTPESSAKQSSLTTARRENGLPIIFLYGDHDWMDVKGGLAAKTKLDQEKERILQNATVEERAADNGSTKVVIIKRSGHHVYLDGWEDFNRIVLAEMEETAQKERARST</sequence>
<dbReference type="PANTHER" id="PTHR42886">
    <property type="entry name" value="RE40534P-RELATED"/>
    <property type="match status" value="1"/>
</dbReference>
<accession>A0A319EEW2</accession>
<dbReference type="GO" id="GO:0005743">
    <property type="term" value="C:mitochondrial inner membrane"/>
    <property type="evidence" value="ECO:0007669"/>
    <property type="project" value="TreeGrafter"/>
</dbReference>
<organism evidence="4 5">
    <name type="scientific">Aspergillus sclerotiicarbonarius (strain CBS 121057 / IBT 28362)</name>
    <dbReference type="NCBI Taxonomy" id="1448318"/>
    <lineage>
        <taxon>Eukaryota</taxon>
        <taxon>Fungi</taxon>
        <taxon>Dikarya</taxon>
        <taxon>Ascomycota</taxon>
        <taxon>Pezizomycotina</taxon>
        <taxon>Eurotiomycetes</taxon>
        <taxon>Eurotiomycetidae</taxon>
        <taxon>Eurotiales</taxon>
        <taxon>Aspergillaceae</taxon>
        <taxon>Aspergillus</taxon>
        <taxon>Aspergillus subgen. Circumdati</taxon>
    </lineage>
</organism>
<dbReference type="OrthoDB" id="7457040at2759"/>
<evidence type="ECO:0000259" key="3">
    <source>
        <dbReference type="Pfam" id="PF00561"/>
    </source>
</evidence>
<feature type="compositionally biased region" description="Polar residues" evidence="2">
    <location>
        <begin position="99"/>
        <end position="117"/>
    </location>
</feature>
<dbReference type="InterPro" id="IPR029058">
    <property type="entry name" value="AB_hydrolase_fold"/>
</dbReference>
<feature type="region of interest" description="Disordered" evidence="2">
    <location>
        <begin position="1"/>
        <end position="41"/>
    </location>
</feature>
<reference evidence="4 5" key="1">
    <citation type="submission" date="2018-02" db="EMBL/GenBank/DDBJ databases">
        <title>The genomes of Aspergillus section Nigri reveals drivers in fungal speciation.</title>
        <authorList>
            <consortium name="DOE Joint Genome Institute"/>
            <person name="Vesth T.C."/>
            <person name="Nybo J."/>
            <person name="Theobald S."/>
            <person name="Brandl J."/>
            <person name="Frisvad J.C."/>
            <person name="Nielsen K.F."/>
            <person name="Lyhne E.K."/>
            <person name="Kogle M.E."/>
            <person name="Kuo A."/>
            <person name="Riley R."/>
            <person name="Clum A."/>
            <person name="Nolan M."/>
            <person name="Lipzen A."/>
            <person name="Salamov A."/>
            <person name="Henrissat B."/>
            <person name="Wiebenga A."/>
            <person name="De vries R.P."/>
            <person name="Grigoriev I.V."/>
            <person name="Mortensen U.H."/>
            <person name="Andersen M.R."/>
            <person name="Baker S.E."/>
        </authorList>
    </citation>
    <scope>NUCLEOTIDE SEQUENCE [LARGE SCALE GENOMIC DNA]</scope>
    <source>
        <strain evidence="4 5">CBS 121057</strain>
    </source>
</reference>
<evidence type="ECO:0000256" key="2">
    <source>
        <dbReference type="SAM" id="MobiDB-lite"/>
    </source>
</evidence>
<name>A0A319EEW2_ASPSB</name>
<feature type="compositionally biased region" description="Low complexity" evidence="2">
    <location>
        <begin position="1"/>
        <end position="12"/>
    </location>
</feature>
<dbReference type="Pfam" id="PF00561">
    <property type="entry name" value="Abhydrolase_1"/>
    <property type="match status" value="1"/>
</dbReference>
<dbReference type="InterPro" id="IPR000073">
    <property type="entry name" value="AB_hydrolase_1"/>
</dbReference>
<evidence type="ECO:0000256" key="1">
    <source>
        <dbReference type="ARBA" id="ARBA00038097"/>
    </source>
</evidence>
<proteinExistence type="inferred from homology"/>
<feature type="compositionally biased region" description="Low complexity" evidence="2">
    <location>
        <begin position="87"/>
        <end position="98"/>
    </location>
</feature>
<feature type="region of interest" description="Disordered" evidence="2">
    <location>
        <begin position="298"/>
        <end position="331"/>
    </location>
</feature>
<dbReference type="GO" id="GO:0004623">
    <property type="term" value="F:phospholipase A2 activity"/>
    <property type="evidence" value="ECO:0007669"/>
    <property type="project" value="TreeGrafter"/>
</dbReference>
<dbReference type="PANTHER" id="PTHR42886:SF29">
    <property type="entry name" value="PUMMELIG, ISOFORM A"/>
    <property type="match status" value="1"/>
</dbReference>